<feature type="non-terminal residue" evidence="1">
    <location>
        <position position="1"/>
    </location>
</feature>
<evidence type="ECO:0000313" key="2">
    <source>
        <dbReference type="Proteomes" id="UP000007800"/>
    </source>
</evidence>
<dbReference type="GeneID" id="9046579"/>
<evidence type="ECO:0000313" key="1">
    <source>
        <dbReference type="EMBL" id="EER11308.1"/>
    </source>
</evidence>
<accession>C5KW37</accession>
<dbReference type="Proteomes" id="UP000007800">
    <property type="component" value="Unassembled WGS sequence"/>
</dbReference>
<protein>
    <submittedName>
        <fullName evidence="1">Uncharacterized protein</fullName>
    </submittedName>
</protein>
<sequence length="20" mass="2416">TMRCLVLAARCFLIRLYFLI</sequence>
<organism evidence="2">
    <name type="scientific">Perkinsus marinus (strain ATCC 50983 / TXsc)</name>
    <dbReference type="NCBI Taxonomy" id="423536"/>
    <lineage>
        <taxon>Eukaryota</taxon>
        <taxon>Sar</taxon>
        <taxon>Alveolata</taxon>
        <taxon>Perkinsozoa</taxon>
        <taxon>Perkinsea</taxon>
        <taxon>Perkinsida</taxon>
        <taxon>Perkinsidae</taxon>
        <taxon>Perkinsus</taxon>
    </lineage>
</organism>
<name>C5KW37_PERM5</name>
<reference evidence="1 2" key="1">
    <citation type="submission" date="2008-07" db="EMBL/GenBank/DDBJ databases">
        <authorList>
            <person name="El-Sayed N."/>
            <person name="Caler E."/>
            <person name="Inman J."/>
            <person name="Amedeo P."/>
            <person name="Hass B."/>
            <person name="Wortman J."/>
        </authorList>
    </citation>
    <scope>NUCLEOTIDE SEQUENCE [LARGE SCALE GENOMIC DNA]</scope>
    <source>
        <strain evidence="2">ATCC 50983 / TXsc</strain>
    </source>
</reference>
<proteinExistence type="predicted"/>
<gene>
    <name evidence="1" type="ORF">Pmar_PMAR004897</name>
</gene>
<dbReference type="EMBL" id="GG676868">
    <property type="protein sequence ID" value="EER11308.1"/>
    <property type="molecule type" value="Genomic_DNA"/>
</dbReference>
<dbReference type="InParanoid" id="C5KW37"/>
<keyword evidence="2" id="KW-1185">Reference proteome</keyword>
<dbReference type="AlphaFoldDB" id="C5KW37"/>
<dbReference type="RefSeq" id="XP_002779513.1">
    <property type="nucleotide sequence ID" value="XM_002779467.1"/>
</dbReference>